<proteinExistence type="predicted"/>
<gene>
    <name evidence="2" type="ORF">H6P80_06345</name>
</gene>
<dbReference type="Pfam" id="PF03928">
    <property type="entry name" value="HbpS-like"/>
    <property type="match status" value="1"/>
</dbReference>
<dbReference type="InterPro" id="IPR052517">
    <property type="entry name" value="GlcG_carb_metab_protein"/>
</dbReference>
<dbReference type="AlphaFoldDB" id="A0A842HVV5"/>
<dbReference type="InterPro" id="IPR038084">
    <property type="entry name" value="PduO/GlcC-like_sf"/>
</dbReference>
<dbReference type="PANTHER" id="PTHR34309:SF10">
    <property type="entry name" value="SLR1406 PROTEIN"/>
    <property type="match status" value="1"/>
</dbReference>
<keyword evidence="3" id="KW-1185">Reference proteome</keyword>
<evidence type="ECO:0000313" key="3">
    <source>
        <dbReference type="Proteomes" id="UP000564378"/>
    </source>
</evidence>
<protein>
    <submittedName>
        <fullName evidence="2">Heme-binding protein</fullName>
    </submittedName>
</protein>
<dbReference type="EMBL" id="JACJVJ010000001">
    <property type="protein sequence ID" value="MBC2777236.1"/>
    <property type="molecule type" value="Genomic_DNA"/>
</dbReference>
<feature type="chain" id="PRO_5032842179" evidence="1">
    <location>
        <begin position="25"/>
        <end position="162"/>
    </location>
</feature>
<accession>A0A842HVV5</accession>
<sequence length="162" mass="15955">MNTKQIAALSAVATIAGISTSAQSQTLDAEAAQTIVQSCAARATARGQSHGIAVVDLGGHLVAALRMDGNGWGIQAFAEEKARAAAAWGFPTAGMARAVEETPGFAGAPDVVAVGGGVPIFDAEGRERIGGAGASGEPPEDDAACVIAGIAAAGLRSSRAEN</sequence>
<dbReference type="SUPFAM" id="SSF143744">
    <property type="entry name" value="GlcG-like"/>
    <property type="match status" value="1"/>
</dbReference>
<keyword evidence="1" id="KW-0732">Signal</keyword>
<dbReference type="PANTHER" id="PTHR34309">
    <property type="entry name" value="SLR1406 PROTEIN"/>
    <property type="match status" value="1"/>
</dbReference>
<comment type="caution">
    <text evidence="2">The sequence shown here is derived from an EMBL/GenBank/DDBJ whole genome shotgun (WGS) entry which is preliminary data.</text>
</comment>
<dbReference type="RefSeq" id="WP_185800458.1">
    <property type="nucleotide sequence ID" value="NZ_JACJVJ010000001.1"/>
</dbReference>
<evidence type="ECO:0000256" key="1">
    <source>
        <dbReference type="SAM" id="SignalP"/>
    </source>
</evidence>
<dbReference type="InterPro" id="IPR005624">
    <property type="entry name" value="PduO/GlcC-like"/>
</dbReference>
<evidence type="ECO:0000313" key="2">
    <source>
        <dbReference type="EMBL" id="MBC2777236.1"/>
    </source>
</evidence>
<dbReference type="Proteomes" id="UP000564378">
    <property type="component" value="Unassembled WGS sequence"/>
</dbReference>
<organism evidence="2 3">
    <name type="scientific">Parasphingopyxis marina</name>
    <dbReference type="NCBI Taxonomy" id="2761622"/>
    <lineage>
        <taxon>Bacteria</taxon>
        <taxon>Pseudomonadati</taxon>
        <taxon>Pseudomonadota</taxon>
        <taxon>Alphaproteobacteria</taxon>
        <taxon>Sphingomonadales</taxon>
        <taxon>Sphingomonadaceae</taxon>
        <taxon>Parasphingopyxis</taxon>
    </lineage>
</organism>
<feature type="signal peptide" evidence="1">
    <location>
        <begin position="1"/>
        <end position="24"/>
    </location>
</feature>
<name>A0A842HVV5_9SPHN</name>
<dbReference type="Gene3D" id="3.30.450.150">
    <property type="entry name" value="Haem-degrading domain"/>
    <property type="match status" value="1"/>
</dbReference>
<reference evidence="2 3" key="1">
    <citation type="submission" date="2020-08" db="EMBL/GenBank/DDBJ databases">
        <title>Draft genome sequence of Parasphingopyxis sp. GrpM-11.</title>
        <authorList>
            <person name="Oh J."/>
            <person name="Roh D.-H."/>
        </authorList>
    </citation>
    <scope>NUCLEOTIDE SEQUENCE [LARGE SCALE GENOMIC DNA]</scope>
    <source>
        <strain evidence="2 3">GrpM-11</strain>
    </source>
</reference>